<dbReference type="GO" id="GO:0019187">
    <property type="term" value="F:beta-1,4-mannosyltransferase activity"/>
    <property type="evidence" value="ECO:0007669"/>
    <property type="project" value="InterPro"/>
</dbReference>
<evidence type="ECO:0000256" key="1">
    <source>
        <dbReference type="SAM" id="Phobius"/>
    </source>
</evidence>
<organism evidence="2 3">
    <name type="scientific">Steinernema carpocapsae</name>
    <name type="common">Entomopathogenic nematode</name>
    <dbReference type="NCBI Taxonomy" id="34508"/>
    <lineage>
        <taxon>Eukaryota</taxon>
        <taxon>Metazoa</taxon>
        <taxon>Ecdysozoa</taxon>
        <taxon>Nematoda</taxon>
        <taxon>Chromadorea</taxon>
        <taxon>Rhabditida</taxon>
        <taxon>Tylenchina</taxon>
        <taxon>Panagrolaimomorpha</taxon>
        <taxon>Strongyloidoidea</taxon>
        <taxon>Steinernematidae</taxon>
        <taxon>Steinernema</taxon>
    </lineage>
</organism>
<sequence length="66" mass="7659">MYVFGVLKSFSHKYRQHPWRLLLYMGGALLTIPFNIVIENVAVLLGMFGDMDKFYVVNKDAQVYTV</sequence>
<dbReference type="PANTHER" id="PTHR16779:SF1">
    <property type="entry name" value="BETA-1,4-MANNOSYLTRANSFERASE EGH"/>
    <property type="match status" value="1"/>
</dbReference>
<dbReference type="InterPro" id="IPR027389">
    <property type="entry name" value="B_mannosylTrfase_Bre-3/Egh"/>
</dbReference>
<feature type="transmembrane region" description="Helical" evidence="1">
    <location>
        <begin position="21"/>
        <end position="48"/>
    </location>
</feature>
<evidence type="ECO:0000313" key="3">
    <source>
        <dbReference type="Proteomes" id="UP000298663"/>
    </source>
</evidence>
<reference evidence="2 3" key="2">
    <citation type="journal article" date="2019" name="G3 (Bethesda)">
        <title>Hybrid Assembly of the Genome of the Entomopathogenic Nematode Steinernema carpocapsae Identifies the X-Chromosome.</title>
        <authorList>
            <person name="Serra L."/>
            <person name="Macchietto M."/>
            <person name="Macias-Munoz A."/>
            <person name="McGill C.J."/>
            <person name="Rodriguez I.M."/>
            <person name="Rodriguez B."/>
            <person name="Murad R."/>
            <person name="Mortazavi A."/>
        </authorList>
    </citation>
    <scope>NUCLEOTIDE SEQUENCE [LARGE SCALE GENOMIC DNA]</scope>
    <source>
        <strain evidence="2 3">ALL</strain>
    </source>
</reference>
<keyword evidence="1" id="KW-0812">Transmembrane</keyword>
<comment type="caution">
    <text evidence="2">The sequence shown here is derived from an EMBL/GenBank/DDBJ whole genome shotgun (WGS) entry which is preliminary data.</text>
</comment>
<dbReference type="AlphaFoldDB" id="A0A4U5N6L1"/>
<keyword evidence="1" id="KW-0472">Membrane</keyword>
<dbReference type="PANTHER" id="PTHR16779">
    <property type="entry name" value="BETA-1,4-MANNOSYLTRANSFERASE EGH"/>
    <property type="match status" value="1"/>
</dbReference>
<dbReference type="EMBL" id="AZBU02000005">
    <property type="protein sequence ID" value="TKR78040.1"/>
    <property type="molecule type" value="Genomic_DNA"/>
</dbReference>
<name>A0A4U5N6L1_STECR</name>
<reference evidence="2 3" key="1">
    <citation type="journal article" date="2015" name="Genome Biol.">
        <title>Comparative genomics of Steinernema reveals deeply conserved gene regulatory networks.</title>
        <authorList>
            <person name="Dillman A.R."/>
            <person name="Macchietto M."/>
            <person name="Porter C.F."/>
            <person name="Rogers A."/>
            <person name="Williams B."/>
            <person name="Antoshechkin I."/>
            <person name="Lee M.M."/>
            <person name="Goodwin Z."/>
            <person name="Lu X."/>
            <person name="Lewis E.E."/>
            <person name="Goodrich-Blair H."/>
            <person name="Stock S.P."/>
            <person name="Adams B.J."/>
            <person name="Sternberg P.W."/>
            <person name="Mortazavi A."/>
        </authorList>
    </citation>
    <scope>NUCLEOTIDE SEQUENCE [LARGE SCALE GENOMIC DNA]</scope>
    <source>
        <strain evidence="2 3">ALL</strain>
    </source>
</reference>
<protein>
    <submittedName>
        <fullName evidence="2">Uncharacterized protein</fullName>
    </submittedName>
</protein>
<proteinExistence type="predicted"/>
<accession>A0A4U5N6L1</accession>
<evidence type="ECO:0000313" key="2">
    <source>
        <dbReference type="EMBL" id="TKR78040.1"/>
    </source>
</evidence>
<dbReference type="OrthoDB" id="3971593at2759"/>
<keyword evidence="1" id="KW-1133">Transmembrane helix</keyword>
<dbReference type="GO" id="GO:0005737">
    <property type="term" value="C:cytoplasm"/>
    <property type="evidence" value="ECO:0007669"/>
    <property type="project" value="TreeGrafter"/>
</dbReference>
<gene>
    <name evidence="2" type="ORF">L596_018912</name>
</gene>
<keyword evidence="3" id="KW-1185">Reference proteome</keyword>
<dbReference type="Proteomes" id="UP000298663">
    <property type="component" value="Unassembled WGS sequence"/>
</dbReference>